<keyword evidence="2 8" id="KW-0396">Initiation factor</keyword>
<evidence type="ECO:0000256" key="3">
    <source>
        <dbReference type="ARBA" id="ARBA00022741"/>
    </source>
</evidence>
<evidence type="ECO:0000256" key="6">
    <source>
        <dbReference type="ARBA" id="ARBA00044105"/>
    </source>
</evidence>
<evidence type="ECO:0000256" key="4">
    <source>
        <dbReference type="ARBA" id="ARBA00022917"/>
    </source>
</evidence>
<dbReference type="InterPro" id="IPR053905">
    <property type="entry name" value="EF-G-like_DII"/>
</dbReference>
<dbReference type="CDD" id="cd01887">
    <property type="entry name" value="IF2_eIF5B"/>
    <property type="match status" value="1"/>
</dbReference>
<dbReference type="Pfam" id="PF22042">
    <property type="entry name" value="EF-G_D2"/>
    <property type="match status" value="1"/>
</dbReference>
<dbReference type="InterPro" id="IPR009000">
    <property type="entry name" value="Transl_B-barrel_sf"/>
</dbReference>
<keyword evidence="3" id="KW-0547">Nucleotide-binding</keyword>
<dbReference type="InterPro" id="IPR000795">
    <property type="entry name" value="T_Tr_GTP-bd_dom"/>
</dbReference>
<dbReference type="AlphaFoldDB" id="A0A679CAX8"/>
<dbReference type="InterPro" id="IPR023115">
    <property type="entry name" value="TIF_IF2_dom3"/>
</dbReference>
<dbReference type="NCBIfam" id="TIGR00231">
    <property type="entry name" value="small_GTP"/>
    <property type="match status" value="1"/>
</dbReference>
<dbReference type="FunFam" id="2.40.30.10:FF:000008">
    <property type="entry name" value="Translation initiation factor IF-2"/>
    <property type="match status" value="1"/>
</dbReference>
<dbReference type="Pfam" id="PF00009">
    <property type="entry name" value="GTP_EFTU"/>
    <property type="match status" value="1"/>
</dbReference>
<dbReference type="SUPFAM" id="SSF52156">
    <property type="entry name" value="Initiation factor IF2/eIF5b, domain 3"/>
    <property type="match status" value="1"/>
</dbReference>
<reference evidence="8" key="1">
    <citation type="journal article" date="2020" name="Genome Biol. Evol.">
        <title>Comparative plastid genomics of Cryptomonas species reveals fine-scale genomic responses to loss of photosynthesis.</title>
        <authorList>
            <person name="Tanifuji G."/>
            <person name="Kamikawa R."/>
            <person name="Moore C.E."/>
            <person name="Mills T."/>
            <person name="Onodera N.T."/>
            <person name="Kashiyama Y."/>
            <person name="Archibald J.M."/>
            <person name="Inagaki Y."/>
            <person name="Hashimoto T."/>
        </authorList>
    </citation>
    <scope>NUCLEOTIDE SEQUENCE</scope>
    <source>
        <strain evidence="8">CCAC 1634 B</strain>
    </source>
</reference>
<keyword evidence="5" id="KW-0342">GTP-binding</keyword>
<dbReference type="InterPro" id="IPR036925">
    <property type="entry name" value="TIF_IF2_dom3_sf"/>
</dbReference>
<evidence type="ECO:0000313" key="8">
    <source>
        <dbReference type="EMBL" id="BBK20450.1"/>
    </source>
</evidence>
<evidence type="ECO:0000256" key="2">
    <source>
        <dbReference type="ARBA" id="ARBA00022540"/>
    </source>
</evidence>
<proteinExistence type="inferred from homology"/>
<dbReference type="Gene3D" id="3.40.50.300">
    <property type="entry name" value="P-loop containing nucleotide triphosphate hydrolases"/>
    <property type="match status" value="1"/>
</dbReference>
<evidence type="ECO:0000256" key="5">
    <source>
        <dbReference type="ARBA" id="ARBA00023134"/>
    </source>
</evidence>
<dbReference type="InterPro" id="IPR000178">
    <property type="entry name" value="TF_IF2_bacterial-like"/>
</dbReference>
<dbReference type="Gene3D" id="2.40.30.10">
    <property type="entry name" value="Translation factors"/>
    <property type="match status" value="2"/>
</dbReference>
<feature type="domain" description="Tr-type G" evidence="7">
    <location>
        <begin position="101"/>
        <end position="272"/>
    </location>
</feature>
<evidence type="ECO:0000259" key="7">
    <source>
        <dbReference type="PROSITE" id="PS51722"/>
    </source>
</evidence>
<dbReference type="InterPro" id="IPR027417">
    <property type="entry name" value="P-loop_NTPase"/>
</dbReference>
<dbReference type="EMBL" id="LC484193">
    <property type="protein sequence ID" value="BBK20450.1"/>
    <property type="molecule type" value="Genomic_DNA"/>
</dbReference>
<dbReference type="CDD" id="cd03692">
    <property type="entry name" value="mtIF2_IVc"/>
    <property type="match status" value="1"/>
</dbReference>
<organism evidence="8">
    <name type="scientific">Cryptomonas sp. CCAC 1634B</name>
    <dbReference type="NCBI Taxonomy" id="2051848"/>
    <lineage>
        <taxon>Eukaryota</taxon>
        <taxon>Cryptophyceae</taxon>
        <taxon>Cryptomonadales</taxon>
        <taxon>Cryptomonadaceae</taxon>
        <taxon>Cryptomonas</taxon>
    </lineage>
</organism>
<dbReference type="PANTHER" id="PTHR43381:SF5">
    <property type="entry name" value="TR-TYPE G DOMAIN-CONTAINING PROTEIN"/>
    <property type="match status" value="1"/>
</dbReference>
<dbReference type="GO" id="GO:0005737">
    <property type="term" value="C:cytoplasm"/>
    <property type="evidence" value="ECO:0007669"/>
    <property type="project" value="TreeGrafter"/>
</dbReference>
<dbReference type="Gene3D" id="3.40.50.10050">
    <property type="entry name" value="Translation initiation factor IF- 2, domain 3"/>
    <property type="match status" value="1"/>
</dbReference>
<dbReference type="GO" id="GO:0005525">
    <property type="term" value="F:GTP binding"/>
    <property type="evidence" value="ECO:0007669"/>
    <property type="project" value="UniProtKB-KW"/>
</dbReference>
<dbReference type="PROSITE" id="PS51722">
    <property type="entry name" value="G_TR_2"/>
    <property type="match status" value="1"/>
</dbReference>
<dbReference type="InterPro" id="IPR015760">
    <property type="entry name" value="TIF_IF2"/>
</dbReference>
<dbReference type="SUPFAM" id="SSF50447">
    <property type="entry name" value="Translation proteins"/>
    <property type="match status" value="2"/>
</dbReference>
<protein>
    <recommendedName>
        <fullName evidence="6">Translation initiation factor IF-2, chloroplastic</fullName>
    </recommendedName>
</protein>
<dbReference type="InterPro" id="IPR006847">
    <property type="entry name" value="IF2_N"/>
</dbReference>
<dbReference type="Pfam" id="PF04760">
    <property type="entry name" value="IF2_N"/>
    <property type="match status" value="1"/>
</dbReference>
<dbReference type="SUPFAM" id="SSF52540">
    <property type="entry name" value="P-loop containing nucleoside triphosphate hydrolases"/>
    <property type="match status" value="1"/>
</dbReference>
<sequence>MSSNFIPEAVHVSSRTPSTVVFSQPITIEELSSLLLVSSANIIKFLFSKGMAVTVTRYVDFQTAQLVGREFGVQVLSVSKDVSCSTDDLYATPETVNVIHRRPPILALLGHLQHGKTTLFDKLCGTRAAQKELDTTSQELRAYAVELEVKGSLRSMVFLDTPGHEIFSGMRSRAISISDVVILVIAANEGVKAQTLEAIRSAQIARTPIIVAISKIDVDEAAPDFIQEELMSHGVFLENCGGSVPVVSINAVLGTNIEILLQRVVSLVDTLDLKCTPNSMASGTVLESYLDRANGIVANVIVHNGTLRSGGACILGNYVTKVKTILNSAGMSVMEVGPSSPVFLRGLSRMPLVGDVLRCFSTELEAKKLVSAKGHTSENVSVSQTHVIRGAANSKTSVNVIIKTCTQGVAEALSLAIENFCSSELLPRVLYARAGEITETDVTFAFANRAILLAFRTTFASGAKKAAKKVALVVREFNILQDLWSYIQNLVSISSVFPSEERCTGTAVVKTVFPLAKSFVAGSLVLTGNICKSSTIRVVRESQVIFRGPIASLKKMRENVLSVTQHNECGIFISTFDSWKPGDIIEAFEPVSVSEYM</sequence>
<gene>
    <name evidence="8" type="primary">infB</name>
    <name evidence="8" type="ORF">CryM1634B_p015</name>
</gene>
<keyword evidence="4" id="KW-0648">Protein biosynthesis</keyword>
<geneLocation type="plastid" evidence="8"/>
<dbReference type="Pfam" id="PF11987">
    <property type="entry name" value="IF-2"/>
    <property type="match status" value="1"/>
</dbReference>
<dbReference type="PRINTS" id="PR00315">
    <property type="entry name" value="ELONGATNFCT"/>
</dbReference>
<dbReference type="GO" id="GO:0003924">
    <property type="term" value="F:GTPase activity"/>
    <property type="evidence" value="ECO:0007669"/>
    <property type="project" value="InterPro"/>
</dbReference>
<dbReference type="InterPro" id="IPR005225">
    <property type="entry name" value="Small_GTP-bd"/>
</dbReference>
<evidence type="ECO:0000256" key="1">
    <source>
        <dbReference type="ARBA" id="ARBA00007733"/>
    </source>
</evidence>
<dbReference type="NCBIfam" id="TIGR00487">
    <property type="entry name" value="IF-2"/>
    <property type="match status" value="1"/>
</dbReference>
<accession>A0A679CAX8</accession>
<dbReference type="PANTHER" id="PTHR43381">
    <property type="entry name" value="TRANSLATION INITIATION FACTOR IF-2-RELATED"/>
    <property type="match status" value="1"/>
</dbReference>
<keyword evidence="8" id="KW-0934">Plastid</keyword>
<comment type="similarity">
    <text evidence="1">Belongs to the TRAFAC class translation factor GTPase superfamily. Classic translation factor GTPase family. IF-2 subfamily.</text>
</comment>
<dbReference type="GO" id="GO:0003743">
    <property type="term" value="F:translation initiation factor activity"/>
    <property type="evidence" value="ECO:0007669"/>
    <property type="project" value="UniProtKB-KW"/>
</dbReference>
<name>A0A679CAX8_9CRYP</name>